<evidence type="ECO:0000256" key="2">
    <source>
        <dbReference type="SAM" id="Phobius"/>
    </source>
</evidence>
<accession>A0A8T2TM97</accession>
<keyword evidence="4" id="KW-1185">Reference proteome</keyword>
<evidence type="ECO:0000313" key="3">
    <source>
        <dbReference type="EMBL" id="KAH7423812.1"/>
    </source>
</evidence>
<dbReference type="EMBL" id="CM035417">
    <property type="protein sequence ID" value="KAH7423812.1"/>
    <property type="molecule type" value="Genomic_DNA"/>
</dbReference>
<evidence type="ECO:0000313" key="4">
    <source>
        <dbReference type="Proteomes" id="UP000825935"/>
    </source>
</evidence>
<keyword evidence="2" id="KW-1133">Transmembrane helix</keyword>
<gene>
    <name evidence="3" type="ORF">KP509_12G075000</name>
</gene>
<reference evidence="3" key="1">
    <citation type="submission" date="2021-08" db="EMBL/GenBank/DDBJ databases">
        <title>WGS assembly of Ceratopteris richardii.</title>
        <authorList>
            <person name="Marchant D.B."/>
            <person name="Chen G."/>
            <person name="Jenkins J."/>
            <person name="Shu S."/>
            <person name="Leebens-Mack J."/>
            <person name="Grimwood J."/>
            <person name="Schmutz J."/>
            <person name="Soltis P."/>
            <person name="Soltis D."/>
            <person name="Chen Z.-H."/>
        </authorList>
    </citation>
    <scope>NUCLEOTIDE SEQUENCE</scope>
    <source>
        <strain evidence="3">Whitten #5841</strain>
        <tissue evidence="3">Leaf</tissue>
    </source>
</reference>
<protein>
    <submittedName>
        <fullName evidence="3">Uncharacterized protein</fullName>
    </submittedName>
</protein>
<evidence type="ECO:0000256" key="1">
    <source>
        <dbReference type="SAM" id="MobiDB-lite"/>
    </source>
</evidence>
<keyword evidence="2" id="KW-0812">Transmembrane</keyword>
<dbReference type="Proteomes" id="UP000825935">
    <property type="component" value="Chromosome 12"/>
</dbReference>
<comment type="caution">
    <text evidence="3">The sequence shown here is derived from an EMBL/GenBank/DDBJ whole genome shotgun (WGS) entry which is preliminary data.</text>
</comment>
<proteinExistence type="predicted"/>
<feature type="transmembrane region" description="Helical" evidence="2">
    <location>
        <begin position="65"/>
        <end position="89"/>
    </location>
</feature>
<keyword evidence="2" id="KW-0472">Membrane</keyword>
<organism evidence="3 4">
    <name type="scientific">Ceratopteris richardii</name>
    <name type="common">Triangle waterfern</name>
    <dbReference type="NCBI Taxonomy" id="49495"/>
    <lineage>
        <taxon>Eukaryota</taxon>
        <taxon>Viridiplantae</taxon>
        <taxon>Streptophyta</taxon>
        <taxon>Embryophyta</taxon>
        <taxon>Tracheophyta</taxon>
        <taxon>Polypodiopsida</taxon>
        <taxon>Polypodiidae</taxon>
        <taxon>Polypodiales</taxon>
        <taxon>Pteridineae</taxon>
        <taxon>Pteridaceae</taxon>
        <taxon>Parkerioideae</taxon>
        <taxon>Ceratopteris</taxon>
    </lineage>
</organism>
<feature type="region of interest" description="Disordered" evidence="1">
    <location>
        <begin position="1"/>
        <end position="28"/>
    </location>
</feature>
<dbReference type="AlphaFoldDB" id="A0A8T2TM97"/>
<sequence length="119" mass="13531">MMHLSVGDSGVRIEPSPPPQETEGPTTHTNACGHVNINLWDKSFPISNILFYWSKASPFLYKKTLLYLSLSLHCTVSFLIFVDLHFLILAHQPQQCSIRARRFYALVIEIALPQHSPLQ</sequence>
<name>A0A8T2TM97_CERRI</name>